<comment type="caution">
    <text evidence="4">The sequence shown here is derived from an EMBL/GenBank/DDBJ whole genome shotgun (WGS) entry which is preliminary data.</text>
</comment>
<evidence type="ECO:0000256" key="2">
    <source>
        <dbReference type="ARBA" id="ARBA00022729"/>
    </source>
</evidence>
<feature type="chain" id="PRO_5001758796" description="Molecular chaperone Skp" evidence="3">
    <location>
        <begin position="21"/>
        <end position="169"/>
    </location>
</feature>
<accession>A0A081KD50</accession>
<organism evidence="4 5">
    <name type="scientific">Endozoicomonas elysicola</name>
    <dbReference type="NCBI Taxonomy" id="305900"/>
    <lineage>
        <taxon>Bacteria</taxon>
        <taxon>Pseudomonadati</taxon>
        <taxon>Pseudomonadota</taxon>
        <taxon>Gammaproteobacteria</taxon>
        <taxon>Oceanospirillales</taxon>
        <taxon>Endozoicomonadaceae</taxon>
        <taxon>Endozoicomonas</taxon>
    </lineage>
</organism>
<dbReference type="Gene3D" id="3.30.910.20">
    <property type="entry name" value="Skp domain"/>
    <property type="match status" value="1"/>
</dbReference>
<dbReference type="Pfam" id="PF03938">
    <property type="entry name" value="OmpH"/>
    <property type="match status" value="1"/>
</dbReference>
<protein>
    <recommendedName>
        <fullName evidence="6">Molecular chaperone Skp</fullName>
    </recommendedName>
</protein>
<dbReference type="InterPro" id="IPR024930">
    <property type="entry name" value="Skp_dom_sf"/>
</dbReference>
<comment type="similarity">
    <text evidence="1">Belongs to the Skp family.</text>
</comment>
<dbReference type="GO" id="GO:0005829">
    <property type="term" value="C:cytosol"/>
    <property type="evidence" value="ECO:0007669"/>
    <property type="project" value="TreeGrafter"/>
</dbReference>
<evidence type="ECO:0000313" key="5">
    <source>
        <dbReference type="Proteomes" id="UP000027997"/>
    </source>
</evidence>
<dbReference type="eggNOG" id="COG2825">
    <property type="taxonomic scope" value="Bacteria"/>
</dbReference>
<dbReference type="RefSeq" id="WP_020584355.1">
    <property type="nucleotide sequence ID" value="NZ_JOJP01000001.1"/>
</dbReference>
<evidence type="ECO:0000256" key="1">
    <source>
        <dbReference type="ARBA" id="ARBA00009091"/>
    </source>
</evidence>
<dbReference type="GO" id="GO:0050821">
    <property type="term" value="P:protein stabilization"/>
    <property type="evidence" value="ECO:0007669"/>
    <property type="project" value="TreeGrafter"/>
</dbReference>
<proteinExistence type="inferred from homology"/>
<dbReference type="InterPro" id="IPR005632">
    <property type="entry name" value="Chaperone_Skp"/>
</dbReference>
<sequence>MKSIRLAILALIMVTPFANAASTGSKIGVLDTVMVLSESNAGKQYARKSESKFKPQLQALQKLETEVRGMQEKLQKDGSTLSAEQLKVRQLELQRKYEDWQLKGRQYQTERAEADNAEREKLRPKLQTAIDSVVTDLKLDLVIDRQMAIYASPGIDITRKVIESLNKMK</sequence>
<dbReference type="STRING" id="305900.GV64_16280"/>
<dbReference type="PANTHER" id="PTHR35089">
    <property type="entry name" value="CHAPERONE PROTEIN SKP"/>
    <property type="match status" value="1"/>
</dbReference>
<keyword evidence="2 3" id="KW-0732">Signal</keyword>
<name>A0A081KD50_9GAMM</name>
<evidence type="ECO:0000256" key="3">
    <source>
        <dbReference type="SAM" id="SignalP"/>
    </source>
</evidence>
<dbReference type="AlphaFoldDB" id="A0A081KD50"/>
<dbReference type="PANTHER" id="PTHR35089:SF1">
    <property type="entry name" value="CHAPERONE PROTEIN SKP"/>
    <property type="match status" value="1"/>
</dbReference>
<gene>
    <name evidence="4" type="ORF">GV64_16280</name>
</gene>
<evidence type="ECO:0000313" key="4">
    <source>
        <dbReference type="EMBL" id="KEI72076.1"/>
    </source>
</evidence>
<feature type="signal peptide" evidence="3">
    <location>
        <begin position="1"/>
        <end position="20"/>
    </location>
</feature>
<dbReference type="GO" id="GO:0051082">
    <property type="term" value="F:unfolded protein binding"/>
    <property type="evidence" value="ECO:0007669"/>
    <property type="project" value="InterPro"/>
</dbReference>
<reference evidence="4 5" key="1">
    <citation type="submission" date="2014-06" db="EMBL/GenBank/DDBJ databases">
        <title>Whole Genome Sequences of Three Symbiotic Endozoicomonas Bacteria.</title>
        <authorList>
            <person name="Neave M.J."/>
            <person name="Apprill A."/>
            <person name="Voolstra C.R."/>
        </authorList>
    </citation>
    <scope>NUCLEOTIDE SEQUENCE [LARGE SCALE GENOMIC DNA]</scope>
    <source>
        <strain evidence="4 5">DSM 22380</strain>
    </source>
</reference>
<dbReference type="Proteomes" id="UP000027997">
    <property type="component" value="Unassembled WGS sequence"/>
</dbReference>
<evidence type="ECO:0008006" key="6">
    <source>
        <dbReference type="Google" id="ProtNLM"/>
    </source>
</evidence>
<keyword evidence="5" id="KW-1185">Reference proteome</keyword>
<dbReference type="EMBL" id="JOJP01000001">
    <property type="protein sequence ID" value="KEI72076.1"/>
    <property type="molecule type" value="Genomic_DNA"/>
</dbReference>
<dbReference type="SMART" id="SM00935">
    <property type="entry name" value="OmpH"/>
    <property type="match status" value="1"/>
</dbReference>
<dbReference type="SUPFAM" id="SSF111384">
    <property type="entry name" value="OmpH-like"/>
    <property type="match status" value="1"/>
</dbReference>